<proteinExistence type="predicted"/>
<keyword evidence="2" id="KW-1185">Reference proteome</keyword>
<accession>A0A6A6QV08</accession>
<organism evidence="1 2">
    <name type="scientific">Lophium mytilinum</name>
    <dbReference type="NCBI Taxonomy" id="390894"/>
    <lineage>
        <taxon>Eukaryota</taxon>
        <taxon>Fungi</taxon>
        <taxon>Dikarya</taxon>
        <taxon>Ascomycota</taxon>
        <taxon>Pezizomycotina</taxon>
        <taxon>Dothideomycetes</taxon>
        <taxon>Pleosporomycetidae</taxon>
        <taxon>Mytilinidiales</taxon>
        <taxon>Mytilinidiaceae</taxon>
        <taxon>Lophium</taxon>
    </lineage>
</organism>
<name>A0A6A6QV08_9PEZI</name>
<dbReference type="EMBL" id="MU004188">
    <property type="protein sequence ID" value="KAF2495750.1"/>
    <property type="molecule type" value="Genomic_DNA"/>
</dbReference>
<sequence length="120" mass="13903">MLTPSLMASCTNACDYLPDLPMGLQSRYQNDDKTNCEIAVALPNNVEAWVYRGTPSTSDQWQDCWDAFMNITNWCIREGPNNGWVNGPNPYEYYVRSYFFLLHSFRNRSQTTCQSGRMFC</sequence>
<evidence type="ECO:0000313" key="2">
    <source>
        <dbReference type="Proteomes" id="UP000799750"/>
    </source>
</evidence>
<dbReference type="Proteomes" id="UP000799750">
    <property type="component" value="Unassembled WGS sequence"/>
</dbReference>
<dbReference type="AlphaFoldDB" id="A0A6A6QV08"/>
<reference evidence="1" key="1">
    <citation type="journal article" date="2020" name="Stud. Mycol.">
        <title>101 Dothideomycetes genomes: a test case for predicting lifestyles and emergence of pathogens.</title>
        <authorList>
            <person name="Haridas S."/>
            <person name="Albert R."/>
            <person name="Binder M."/>
            <person name="Bloem J."/>
            <person name="Labutti K."/>
            <person name="Salamov A."/>
            <person name="Andreopoulos B."/>
            <person name="Baker S."/>
            <person name="Barry K."/>
            <person name="Bills G."/>
            <person name="Bluhm B."/>
            <person name="Cannon C."/>
            <person name="Castanera R."/>
            <person name="Culley D."/>
            <person name="Daum C."/>
            <person name="Ezra D."/>
            <person name="Gonzalez J."/>
            <person name="Henrissat B."/>
            <person name="Kuo A."/>
            <person name="Liang C."/>
            <person name="Lipzen A."/>
            <person name="Lutzoni F."/>
            <person name="Magnuson J."/>
            <person name="Mondo S."/>
            <person name="Nolan M."/>
            <person name="Ohm R."/>
            <person name="Pangilinan J."/>
            <person name="Park H.-J."/>
            <person name="Ramirez L."/>
            <person name="Alfaro M."/>
            <person name="Sun H."/>
            <person name="Tritt A."/>
            <person name="Yoshinaga Y."/>
            <person name="Zwiers L.-H."/>
            <person name="Turgeon B."/>
            <person name="Goodwin S."/>
            <person name="Spatafora J."/>
            <person name="Crous P."/>
            <person name="Grigoriev I."/>
        </authorList>
    </citation>
    <scope>NUCLEOTIDE SEQUENCE</scope>
    <source>
        <strain evidence="1">CBS 269.34</strain>
    </source>
</reference>
<protein>
    <submittedName>
        <fullName evidence="1">Uncharacterized protein</fullName>
    </submittedName>
</protein>
<dbReference type="OrthoDB" id="4762543at2759"/>
<gene>
    <name evidence="1" type="ORF">BU16DRAFT_526316</name>
</gene>
<evidence type="ECO:0000313" key="1">
    <source>
        <dbReference type="EMBL" id="KAF2495750.1"/>
    </source>
</evidence>